<evidence type="ECO:0000313" key="3">
    <source>
        <dbReference type="EMBL" id="DAD78556.1"/>
    </source>
</evidence>
<feature type="compositionally biased region" description="Polar residues" evidence="1">
    <location>
        <begin position="1"/>
        <end position="14"/>
    </location>
</feature>
<evidence type="ECO:0000256" key="2">
    <source>
        <dbReference type="SAM" id="Phobius"/>
    </source>
</evidence>
<sequence length="61" mass="7000">MRSTLRNLKYSSGRTYPRSWSAPPTSSGVAFLGMTVIMPVIFWRFHGLFLCINNMTYLIIV</sequence>
<keyword evidence="2" id="KW-1133">Transmembrane helix</keyword>
<proteinExistence type="predicted"/>
<protein>
    <submittedName>
        <fullName evidence="3">Uncharacterized protein</fullName>
    </submittedName>
</protein>
<name>A0A8S5M8L5_9CAUD</name>
<feature type="region of interest" description="Disordered" evidence="1">
    <location>
        <begin position="1"/>
        <end position="25"/>
    </location>
</feature>
<feature type="transmembrane region" description="Helical" evidence="2">
    <location>
        <begin position="29"/>
        <end position="52"/>
    </location>
</feature>
<organism evidence="3">
    <name type="scientific">Caudovirales sp. ctCiv1</name>
    <dbReference type="NCBI Taxonomy" id="2826769"/>
    <lineage>
        <taxon>Viruses</taxon>
        <taxon>Duplodnaviria</taxon>
        <taxon>Heunggongvirae</taxon>
        <taxon>Uroviricota</taxon>
        <taxon>Caudoviricetes</taxon>
    </lineage>
</organism>
<reference evidence="3" key="1">
    <citation type="journal article" date="2021" name="Proc. Natl. Acad. Sci. U.S.A.">
        <title>A Catalog of Tens of Thousands of Viruses from Human Metagenomes Reveals Hidden Associations with Chronic Diseases.</title>
        <authorList>
            <person name="Tisza M.J."/>
            <person name="Buck C.B."/>
        </authorList>
    </citation>
    <scope>NUCLEOTIDE SEQUENCE</scope>
    <source>
        <strain evidence="3">CtCiv1</strain>
    </source>
</reference>
<accession>A0A8S5M8L5</accession>
<evidence type="ECO:0000256" key="1">
    <source>
        <dbReference type="SAM" id="MobiDB-lite"/>
    </source>
</evidence>
<keyword evidence="2" id="KW-0472">Membrane</keyword>
<keyword evidence="2" id="KW-0812">Transmembrane</keyword>
<dbReference type="EMBL" id="BK014846">
    <property type="protein sequence ID" value="DAD78556.1"/>
    <property type="molecule type" value="Genomic_DNA"/>
</dbReference>